<dbReference type="InterPro" id="IPR010982">
    <property type="entry name" value="Lambda_DNA-bd_dom_sf"/>
</dbReference>
<protein>
    <submittedName>
        <fullName evidence="1">Helix-turn-helix domain-containing protein</fullName>
    </submittedName>
</protein>
<dbReference type="Proteomes" id="UP000774570">
    <property type="component" value="Unassembled WGS sequence"/>
</dbReference>
<evidence type="ECO:0000313" key="2">
    <source>
        <dbReference type="Proteomes" id="UP000774570"/>
    </source>
</evidence>
<dbReference type="EMBL" id="JAIBOA010000004">
    <property type="protein sequence ID" value="MBW8482254.1"/>
    <property type="molecule type" value="Genomic_DNA"/>
</dbReference>
<dbReference type="Gene3D" id="1.10.260.40">
    <property type="entry name" value="lambda repressor-like DNA-binding domains"/>
    <property type="match status" value="1"/>
</dbReference>
<dbReference type="SUPFAM" id="SSF47413">
    <property type="entry name" value="lambda repressor-like DNA-binding domains"/>
    <property type="match status" value="1"/>
</dbReference>
<accession>A0ABS7FPF6</accession>
<sequence>MNDLLRRALADAGITERDVAARVGVDLKSVQRWAAGRTPYARNRRAVADLLGVDEAALWPQVAERAVAAGPPVPEVMATYAHRWDVPRSAWRLLFERARRQIDVLAFAGLFLAEDAGLLRTLAGKAREGVGVRILLGSPEGARVAERGDDEGVGESLAAKIRNALVGYRPLGEVPGVEIRLHDTVLYASIYRADDDLLINHHVYGVAAASAPVIHVRRVEGGDMASTYLDSFERVWSAAAPVE</sequence>
<gene>
    <name evidence="1" type="ORF">K1Y72_07740</name>
</gene>
<proteinExistence type="predicted"/>
<dbReference type="CDD" id="cd00093">
    <property type="entry name" value="HTH_XRE"/>
    <property type="match status" value="1"/>
</dbReference>
<organism evidence="1 2">
    <name type="scientific">Actinomadura parmotrematis</name>
    <dbReference type="NCBI Taxonomy" id="2864039"/>
    <lineage>
        <taxon>Bacteria</taxon>
        <taxon>Bacillati</taxon>
        <taxon>Actinomycetota</taxon>
        <taxon>Actinomycetes</taxon>
        <taxon>Streptosporangiales</taxon>
        <taxon>Thermomonosporaceae</taxon>
        <taxon>Actinomadura</taxon>
    </lineage>
</organism>
<name>A0ABS7FPF6_9ACTN</name>
<keyword evidence="2" id="KW-1185">Reference proteome</keyword>
<evidence type="ECO:0000313" key="1">
    <source>
        <dbReference type="EMBL" id="MBW8482254.1"/>
    </source>
</evidence>
<dbReference type="InterPro" id="IPR001387">
    <property type="entry name" value="Cro/C1-type_HTH"/>
</dbReference>
<dbReference type="RefSeq" id="WP_220164676.1">
    <property type="nucleotide sequence ID" value="NZ_JAIBOA010000004.1"/>
</dbReference>
<comment type="caution">
    <text evidence="1">The sequence shown here is derived from an EMBL/GenBank/DDBJ whole genome shotgun (WGS) entry which is preliminary data.</text>
</comment>
<reference evidence="1 2" key="1">
    <citation type="submission" date="2021-07" db="EMBL/GenBank/DDBJ databases">
        <title>Actinomadura sp. PM05-2 isolated from lichen.</title>
        <authorList>
            <person name="Somphong A."/>
            <person name="Phongsopitanun W."/>
            <person name="Tanasupawat S."/>
            <person name="Peongsungnone V."/>
        </authorList>
    </citation>
    <scope>NUCLEOTIDE SEQUENCE [LARGE SCALE GENOMIC DNA]</scope>
    <source>
        <strain evidence="1 2">PM05-2</strain>
    </source>
</reference>